<dbReference type="PRINTS" id="PR00032">
    <property type="entry name" value="HTHARAC"/>
</dbReference>
<dbReference type="GO" id="GO:0043565">
    <property type="term" value="F:sequence-specific DNA binding"/>
    <property type="evidence" value="ECO:0007669"/>
    <property type="project" value="InterPro"/>
</dbReference>
<dbReference type="InterPro" id="IPR050204">
    <property type="entry name" value="AraC_XylS_family_regulators"/>
</dbReference>
<evidence type="ECO:0000256" key="1">
    <source>
        <dbReference type="ARBA" id="ARBA00023015"/>
    </source>
</evidence>
<proteinExistence type="predicted"/>
<evidence type="ECO:0000259" key="4">
    <source>
        <dbReference type="PROSITE" id="PS01124"/>
    </source>
</evidence>
<sequence>MLGHSVDKYVTGRLLDTSNDLRWSNLHAERWSHMPGELPSLTPRDTEIAVQLGGRTFVERVGDGRRQKTHGHRGTIWLCPAGIEENYINIADPMVDCLHMFMPAHPFEQTMLRDLDLDPARCELRYDVIAQDPFIEYVTCRVIDEMEHETTAGRLLIETLGVALAAHLVHRYSAATIRIPESGDKPLDRRRLERVENYITAHLFEDFAVADLASAACMSVAHFTRSFRAATGRTPYEYVSGRRLERAKHRLMTEDTPISEIAAAIGFSSQANFTRAFRKAMGVTPAQMRSSAQK</sequence>
<dbReference type="PROSITE" id="PS01124">
    <property type="entry name" value="HTH_ARAC_FAMILY_2"/>
    <property type="match status" value="1"/>
</dbReference>
<gene>
    <name evidence="5" type="primary">exsA</name>
    <name evidence="5" type="ORF">MBUL_03438</name>
</gene>
<dbReference type="InterPro" id="IPR018062">
    <property type="entry name" value="HTH_AraC-typ_CS"/>
</dbReference>
<name>A0A679JDW5_9HYPH</name>
<dbReference type="GO" id="GO:0003700">
    <property type="term" value="F:DNA-binding transcription factor activity"/>
    <property type="evidence" value="ECO:0007669"/>
    <property type="project" value="InterPro"/>
</dbReference>
<dbReference type="EMBL" id="LR743504">
    <property type="protein sequence ID" value="CAA2105936.1"/>
    <property type="molecule type" value="Genomic_DNA"/>
</dbReference>
<evidence type="ECO:0000256" key="3">
    <source>
        <dbReference type="ARBA" id="ARBA00023163"/>
    </source>
</evidence>
<dbReference type="Pfam" id="PF12833">
    <property type="entry name" value="HTH_18"/>
    <property type="match status" value="1"/>
</dbReference>
<dbReference type="AlphaFoldDB" id="A0A679JDW5"/>
<reference evidence="5" key="1">
    <citation type="submission" date="2019-12" db="EMBL/GenBank/DDBJ databases">
        <authorList>
            <person name="Cremers G."/>
        </authorList>
    </citation>
    <scope>NUCLEOTIDE SEQUENCE</scope>
    <source>
        <strain evidence="5">Mbul1</strain>
    </source>
</reference>
<dbReference type="InterPro" id="IPR020449">
    <property type="entry name" value="Tscrpt_reg_AraC-type_HTH"/>
</dbReference>
<evidence type="ECO:0000256" key="2">
    <source>
        <dbReference type="ARBA" id="ARBA00023125"/>
    </source>
</evidence>
<evidence type="ECO:0000313" key="5">
    <source>
        <dbReference type="EMBL" id="CAA2105936.1"/>
    </source>
</evidence>
<accession>A0A679JDW5</accession>
<dbReference type="PROSITE" id="PS00041">
    <property type="entry name" value="HTH_ARAC_FAMILY_1"/>
    <property type="match status" value="1"/>
</dbReference>
<dbReference type="SUPFAM" id="SSF46689">
    <property type="entry name" value="Homeodomain-like"/>
    <property type="match status" value="2"/>
</dbReference>
<dbReference type="InterPro" id="IPR018060">
    <property type="entry name" value="HTH_AraC"/>
</dbReference>
<dbReference type="InterPro" id="IPR009057">
    <property type="entry name" value="Homeodomain-like_sf"/>
</dbReference>
<feature type="domain" description="HTH araC/xylS-type" evidence="4">
    <location>
        <begin position="193"/>
        <end position="291"/>
    </location>
</feature>
<dbReference type="Gene3D" id="1.10.10.60">
    <property type="entry name" value="Homeodomain-like"/>
    <property type="match status" value="2"/>
</dbReference>
<dbReference type="PANTHER" id="PTHR46796:SF6">
    <property type="entry name" value="ARAC SUBFAMILY"/>
    <property type="match status" value="1"/>
</dbReference>
<keyword evidence="2" id="KW-0238">DNA-binding</keyword>
<protein>
    <submittedName>
        <fullName evidence="5">Exoenzyme S synthesis regulatory protein ExsA</fullName>
    </submittedName>
</protein>
<keyword evidence="1" id="KW-0805">Transcription regulation</keyword>
<dbReference type="PANTHER" id="PTHR46796">
    <property type="entry name" value="HTH-TYPE TRANSCRIPTIONAL ACTIVATOR RHAS-RELATED"/>
    <property type="match status" value="1"/>
</dbReference>
<keyword evidence="3" id="KW-0804">Transcription</keyword>
<dbReference type="SMART" id="SM00342">
    <property type="entry name" value="HTH_ARAC"/>
    <property type="match status" value="1"/>
</dbReference>
<organism evidence="5">
    <name type="scientific">Methylobacterium bullatum</name>
    <dbReference type="NCBI Taxonomy" id="570505"/>
    <lineage>
        <taxon>Bacteria</taxon>
        <taxon>Pseudomonadati</taxon>
        <taxon>Pseudomonadota</taxon>
        <taxon>Alphaproteobacteria</taxon>
        <taxon>Hyphomicrobiales</taxon>
        <taxon>Methylobacteriaceae</taxon>
        <taxon>Methylobacterium</taxon>
    </lineage>
</organism>